<reference evidence="4 5" key="1">
    <citation type="submission" date="2016-10" db="EMBL/GenBank/DDBJ databases">
        <authorList>
            <person name="de Groot N.N."/>
        </authorList>
    </citation>
    <scope>NUCLEOTIDE SEQUENCE [LARGE SCALE GENOMIC DNA]</scope>
    <source>
        <strain evidence="4 5">DSM 28129</strain>
    </source>
</reference>
<name>A0A1G7JLR4_9BACL</name>
<comment type="similarity">
    <text evidence="3">Belongs to the Maf family. YhdE subfamily.</text>
</comment>
<dbReference type="InterPro" id="IPR029001">
    <property type="entry name" value="ITPase-like_fam"/>
</dbReference>
<dbReference type="GO" id="GO:0005737">
    <property type="term" value="C:cytoplasm"/>
    <property type="evidence" value="ECO:0007669"/>
    <property type="project" value="UniProtKB-SubCell"/>
</dbReference>
<dbReference type="Proteomes" id="UP000198972">
    <property type="component" value="Unassembled WGS sequence"/>
</dbReference>
<organism evidence="4 5">
    <name type="scientific">Fontibacillus panacisegetis</name>
    <dbReference type="NCBI Taxonomy" id="670482"/>
    <lineage>
        <taxon>Bacteria</taxon>
        <taxon>Bacillati</taxon>
        <taxon>Bacillota</taxon>
        <taxon>Bacilli</taxon>
        <taxon>Bacillales</taxon>
        <taxon>Paenibacillaceae</taxon>
        <taxon>Fontibacillus</taxon>
    </lineage>
</organism>
<dbReference type="OrthoDB" id="9807767at2"/>
<feature type="site" description="Important for substrate specificity" evidence="3">
    <location>
        <position position="82"/>
    </location>
</feature>
<comment type="function">
    <text evidence="3">Nucleoside triphosphate pyrophosphatase that hydrolyzes dTTP and UTP. May have a dual role in cell division arrest and in preventing the incorporation of modified nucleotides into cellular nucleic acids.</text>
</comment>
<accession>A0A1G7JLR4</accession>
<dbReference type="EMBL" id="FNBG01000008">
    <property type="protein sequence ID" value="SDF25900.1"/>
    <property type="molecule type" value="Genomic_DNA"/>
</dbReference>
<dbReference type="PANTHER" id="PTHR43213:SF5">
    <property type="entry name" value="BIFUNCTIONAL DTTP_UTP PYROPHOSPHATASE_METHYLTRANSFERASE PROTEIN-RELATED"/>
    <property type="match status" value="1"/>
</dbReference>
<dbReference type="Gene3D" id="3.90.950.10">
    <property type="match status" value="1"/>
</dbReference>
<sequence>MASPSLRRVILASTSPRRKELVASLNIPYDIVPSHADETTPENWSPDQIVTELAKRKAEAVYSSLKSSGSSSPDGVIVGSDTIVVRDGEVLGKPSDEDEAATMISSLQGRSHTVYSGVACIDSNTGETLVDYRSTEVTMRSLSNEEVLAYARSGEGLDKAGAYAIQGLGATLVTGIQGCYFNVVGLPLSLLAQMLEHFGIRILDNGKK</sequence>
<dbReference type="Pfam" id="PF02545">
    <property type="entry name" value="Maf"/>
    <property type="match status" value="1"/>
</dbReference>
<evidence type="ECO:0000313" key="5">
    <source>
        <dbReference type="Proteomes" id="UP000198972"/>
    </source>
</evidence>
<comment type="cofactor">
    <cofactor evidence="1 3">
        <name>a divalent metal cation</name>
        <dbReference type="ChEBI" id="CHEBI:60240"/>
    </cofactor>
</comment>
<evidence type="ECO:0000256" key="1">
    <source>
        <dbReference type="ARBA" id="ARBA00001968"/>
    </source>
</evidence>
<evidence type="ECO:0000256" key="2">
    <source>
        <dbReference type="ARBA" id="ARBA00022801"/>
    </source>
</evidence>
<keyword evidence="3" id="KW-0546">Nucleotide metabolism</keyword>
<comment type="catalytic activity">
    <reaction evidence="3">
        <text>UTP + H2O = UMP + diphosphate + H(+)</text>
        <dbReference type="Rhea" id="RHEA:29395"/>
        <dbReference type="ChEBI" id="CHEBI:15377"/>
        <dbReference type="ChEBI" id="CHEBI:15378"/>
        <dbReference type="ChEBI" id="CHEBI:33019"/>
        <dbReference type="ChEBI" id="CHEBI:46398"/>
        <dbReference type="ChEBI" id="CHEBI:57865"/>
        <dbReference type="EC" id="3.6.1.9"/>
    </reaction>
</comment>
<dbReference type="HAMAP" id="MF_00528">
    <property type="entry name" value="Maf"/>
    <property type="match status" value="1"/>
</dbReference>
<proteinExistence type="inferred from homology"/>
<dbReference type="GO" id="GO:0036218">
    <property type="term" value="F:dTTP diphosphatase activity"/>
    <property type="evidence" value="ECO:0007669"/>
    <property type="project" value="RHEA"/>
</dbReference>
<keyword evidence="2 3" id="KW-0378">Hydrolase</keyword>
<gene>
    <name evidence="4" type="ORF">SAMN04488542_10827</name>
</gene>
<comment type="subcellular location">
    <subcellularLocation>
        <location evidence="3">Cytoplasm</location>
    </subcellularLocation>
</comment>
<dbReference type="PIRSF" id="PIRSF006305">
    <property type="entry name" value="Maf"/>
    <property type="match status" value="1"/>
</dbReference>
<feature type="active site" description="Proton acceptor" evidence="3">
    <location>
        <position position="81"/>
    </location>
</feature>
<dbReference type="PANTHER" id="PTHR43213">
    <property type="entry name" value="BIFUNCTIONAL DTTP/UTP PYROPHOSPHATASE/METHYLTRANSFERASE PROTEIN-RELATED"/>
    <property type="match status" value="1"/>
</dbReference>
<feature type="site" description="Important for substrate specificity" evidence="3">
    <location>
        <position position="17"/>
    </location>
</feature>
<comment type="caution">
    <text evidence="3">Lacks conserved residue(s) required for the propagation of feature annotation.</text>
</comment>
<dbReference type="CDD" id="cd00555">
    <property type="entry name" value="Maf"/>
    <property type="match status" value="1"/>
</dbReference>
<dbReference type="GO" id="GO:0009117">
    <property type="term" value="P:nucleotide metabolic process"/>
    <property type="evidence" value="ECO:0007669"/>
    <property type="project" value="UniProtKB-KW"/>
</dbReference>
<protein>
    <recommendedName>
        <fullName evidence="3">dTTP/UTP pyrophosphatase</fullName>
        <shortName evidence="3">dTTPase/UTPase</shortName>
        <ecNumber evidence="3">3.6.1.9</ecNumber>
    </recommendedName>
    <alternativeName>
        <fullName evidence="3">Nucleoside triphosphate pyrophosphatase</fullName>
    </alternativeName>
    <alternativeName>
        <fullName evidence="3">Nucleotide pyrophosphatase</fullName>
        <shortName evidence="3">Nucleotide PPase</shortName>
    </alternativeName>
</protein>
<dbReference type="NCBIfam" id="TIGR00172">
    <property type="entry name" value="maf"/>
    <property type="match status" value="1"/>
</dbReference>
<dbReference type="STRING" id="670482.SAMN04488542_10827"/>
<dbReference type="SUPFAM" id="SSF52972">
    <property type="entry name" value="ITPase-like"/>
    <property type="match status" value="1"/>
</dbReference>
<comment type="catalytic activity">
    <reaction evidence="3">
        <text>dTTP + H2O = dTMP + diphosphate + H(+)</text>
        <dbReference type="Rhea" id="RHEA:28534"/>
        <dbReference type="ChEBI" id="CHEBI:15377"/>
        <dbReference type="ChEBI" id="CHEBI:15378"/>
        <dbReference type="ChEBI" id="CHEBI:33019"/>
        <dbReference type="ChEBI" id="CHEBI:37568"/>
        <dbReference type="ChEBI" id="CHEBI:63528"/>
        <dbReference type="EC" id="3.6.1.9"/>
    </reaction>
</comment>
<feature type="site" description="Important for substrate specificity" evidence="3">
    <location>
        <position position="166"/>
    </location>
</feature>
<evidence type="ECO:0000313" key="4">
    <source>
        <dbReference type="EMBL" id="SDF25900.1"/>
    </source>
</evidence>
<keyword evidence="3" id="KW-0963">Cytoplasm</keyword>
<keyword evidence="5" id="KW-1185">Reference proteome</keyword>
<dbReference type="InterPro" id="IPR003697">
    <property type="entry name" value="Maf-like"/>
</dbReference>
<dbReference type="AlphaFoldDB" id="A0A1G7JLR4"/>
<dbReference type="EC" id="3.6.1.9" evidence="3"/>
<dbReference type="RefSeq" id="WP_091228548.1">
    <property type="nucleotide sequence ID" value="NZ_FNBG01000008.1"/>
</dbReference>
<dbReference type="GO" id="GO:0036221">
    <property type="term" value="F:UTP diphosphatase activity"/>
    <property type="evidence" value="ECO:0007669"/>
    <property type="project" value="RHEA"/>
</dbReference>
<evidence type="ECO:0000256" key="3">
    <source>
        <dbReference type="HAMAP-Rule" id="MF_00528"/>
    </source>
</evidence>